<dbReference type="EMBL" id="JACCBU010000001">
    <property type="protein sequence ID" value="NYE71894.1"/>
    <property type="molecule type" value="Genomic_DNA"/>
</dbReference>
<evidence type="ECO:0000313" key="1">
    <source>
        <dbReference type="EMBL" id="NYE71894.1"/>
    </source>
</evidence>
<accession>A0A7Y9L9K8</accession>
<comment type="caution">
    <text evidence="1">The sequence shown here is derived from an EMBL/GenBank/DDBJ whole genome shotgun (WGS) entry which is preliminary data.</text>
</comment>
<gene>
    <name evidence="1" type="ORF">BKA15_003223</name>
</gene>
<reference evidence="1 2" key="1">
    <citation type="submission" date="2020-07" db="EMBL/GenBank/DDBJ databases">
        <title>Sequencing the genomes of 1000 actinobacteria strains.</title>
        <authorList>
            <person name="Klenk H.-P."/>
        </authorList>
    </citation>
    <scope>NUCLEOTIDE SEQUENCE [LARGE SCALE GENOMIC DNA]</scope>
    <source>
        <strain evidence="1 2">DSM 22083</strain>
    </source>
</reference>
<proteinExistence type="predicted"/>
<evidence type="ECO:0000313" key="2">
    <source>
        <dbReference type="Proteomes" id="UP000569914"/>
    </source>
</evidence>
<organism evidence="1 2">
    <name type="scientific">Microlunatus parietis</name>
    <dbReference type="NCBI Taxonomy" id="682979"/>
    <lineage>
        <taxon>Bacteria</taxon>
        <taxon>Bacillati</taxon>
        <taxon>Actinomycetota</taxon>
        <taxon>Actinomycetes</taxon>
        <taxon>Propionibacteriales</taxon>
        <taxon>Propionibacteriaceae</taxon>
        <taxon>Microlunatus</taxon>
    </lineage>
</organism>
<protein>
    <recommendedName>
        <fullName evidence="3">DUF4913 domain-containing protein</fullName>
    </recommendedName>
</protein>
<dbReference type="AlphaFoldDB" id="A0A7Y9L9K8"/>
<dbReference type="RefSeq" id="WP_179752352.1">
    <property type="nucleotide sequence ID" value="NZ_JACCBU010000001.1"/>
</dbReference>
<evidence type="ECO:0008006" key="3">
    <source>
        <dbReference type="Google" id="ProtNLM"/>
    </source>
</evidence>
<dbReference type="Proteomes" id="UP000569914">
    <property type="component" value="Unassembled WGS sequence"/>
</dbReference>
<keyword evidence="2" id="KW-1185">Reference proteome</keyword>
<name>A0A7Y9L9K8_9ACTN</name>
<sequence>MTITIEERVQLLQRGLAGLGREVEATRTAQAGLADRAGLEQLAEEVRKLAEQVAALPDLLTPEPDQVPPVESWLAGLPDTFTPSEVLTDLTQWLQTVYLQYADGAAGLPECWLWHPEVIEELVWLMQAWRASYLGRPSIRSAADWHDRMRPGVVRRITDYAGKCSLDHHQTDQASGRPDVPTATATVAIAAWWEGPHDRPAPVPTDEQIAAADAAFHRRTRTRGGQS</sequence>